<feature type="region of interest" description="Disordered" evidence="1">
    <location>
        <begin position="160"/>
        <end position="189"/>
    </location>
</feature>
<dbReference type="OrthoDB" id="7974821at2"/>
<name>A0A6B9FPQ6_9HYPH</name>
<feature type="compositionally biased region" description="Low complexity" evidence="1">
    <location>
        <begin position="172"/>
        <end position="181"/>
    </location>
</feature>
<dbReference type="KEGG" id="mmes:MMSR116_23720"/>
<evidence type="ECO:0000313" key="2">
    <source>
        <dbReference type="EMBL" id="QGY04581.1"/>
    </source>
</evidence>
<evidence type="ECO:0000313" key="3">
    <source>
        <dbReference type="Proteomes" id="UP000012488"/>
    </source>
</evidence>
<evidence type="ECO:0000256" key="1">
    <source>
        <dbReference type="SAM" id="MobiDB-lite"/>
    </source>
</evidence>
<dbReference type="AlphaFoldDB" id="A0A6B9FPQ6"/>
<accession>A0A6B9FPQ6</accession>
<gene>
    <name evidence="2" type="ORF">MMSR116_23720</name>
</gene>
<sequence length="396" mass="44140">MRKGSNMLDTRAVFAILRARFGLPPHAARADAPFCWGEEKLNAHRLRLERQFTAITAEQRAVTRDYARRTRALQHRRDACLIELAMTDLHAQVPQRQRKLTAADPALASGAAAPPALGKKAAASAAPENAEMFGLPEHAPDTDNALPVPASQSVTVFGAASDHVPPNAPSLPDGAPAAPHAPGDEESVPDLETKHAIIEAAAPGWLDVRKPPKSVRKRFPFCEMPIARLKDLDHLDLVELVVLLPEEYDDLVRSIPHLEDHFYEWFWTEEGAVCRTALEHTIAREEVRRAVWNHLLEWYWCVLSSPPIGPREKITPQKAEKKYAVLRSECSNAFPPEQHEVWHELTMLLPKPRWAVTGNGVEVENPEADLYDMPEDASDGYTVYEDDDEVQEGDAS</sequence>
<dbReference type="EMBL" id="CP043538">
    <property type="protein sequence ID" value="QGY04581.1"/>
    <property type="molecule type" value="Genomic_DNA"/>
</dbReference>
<reference evidence="2 3" key="1">
    <citation type="journal article" date="2012" name="Genet. Mol. Biol.">
        <title>Analysis of 16S rRNA and mxaF genes revealing insights into Methylobacterium niche-specific plant association.</title>
        <authorList>
            <person name="Dourado M.N."/>
            <person name="Andreote F.D."/>
            <person name="Dini-Andreote F."/>
            <person name="Conti R."/>
            <person name="Araujo J.M."/>
            <person name="Araujo W.L."/>
        </authorList>
    </citation>
    <scope>NUCLEOTIDE SEQUENCE [LARGE SCALE GENOMIC DNA]</scope>
    <source>
        <strain evidence="2 3">SR1.6/6</strain>
    </source>
</reference>
<protein>
    <submittedName>
        <fullName evidence="2">Uncharacterized protein</fullName>
    </submittedName>
</protein>
<proteinExistence type="predicted"/>
<dbReference type="RefSeq" id="WP_158169108.1">
    <property type="nucleotide sequence ID" value="NZ_CP043538.1"/>
</dbReference>
<reference evidence="2 3" key="2">
    <citation type="journal article" date="2013" name="Genome Announc.">
        <title>Draft Genome Sequence of Methylobacterium mesophilicum Strain SR1.6/6, Isolated from Citrus sinensis.</title>
        <authorList>
            <person name="Marinho Almeida D."/>
            <person name="Dini-Andreote F."/>
            <person name="Camargo Neves A.A."/>
            <person name="Juca Ramos R.T."/>
            <person name="Andreote F.D."/>
            <person name="Carneiro A.R."/>
            <person name="Oliveira de Souza Lima A."/>
            <person name="Caracciolo Gomes de Sa P.H."/>
            <person name="Ribeiro Barbosa M.S."/>
            <person name="Araujo W.L."/>
            <person name="Silva A."/>
        </authorList>
    </citation>
    <scope>NUCLEOTIDE SEQUENCE [LARGE SCALE GENOMIC DNA]</scope>
    <source>
        <strain evidence="2 3">SR1.6/6</strain>
    </source>
</reference>
<organism evidence="2 3">
    <name type="scientific">Methylobacterium mesophilicum SR1.6/6</name>
    <dbReference type="NCBI Taxonomy" id="908290"/>
    <lineage>
        <taxon>Bacteria</taxon>
        <taxon>Pseudomonadati</taxon>
        <taxon>Pseudomonadota</taxon>
        <taxon>Alphaproteobacteria</taxon>
        <taxon>Hyphomicrobiales</taxon>
        <taxon>Methylobacteriaceae</taxon>
        <taxon>Methylobacterium</taxon>
    </lineage>
</organism>
<dbReference type="Proteomes" id="UP000012488">
    <property type="component" value="Chromosome"/>
</dbReference>